<evidence type="ECO:0000313" key="2">
    <source>
        <dbReference type="Proteomes" id="UP001320603"/>
    </source>
</evidence>
<dbReference type="GO" id="GO:0016787">
    <property type="term" value="F:hydrolase activity"/>
    <property type="evidence" value="ECO:0007669"/>
    <property type="project" value="UniProtKB-KW"/>
</dbReference>
<keyword evidence="1" id="KW-0378">Hydrolase</keyword>
<protein>
    <submittedName>
        <fullName evidence="1">Alpha/beta hydrolase family protein</fullName>
    </submittedName>
</protein>
<sequence length="287" mass="33533">MRKLILGIGLCLLVCLQLFSQSVVKESLQFRSEKMGKDIRYSIYLPDGYDVSDRKYPVLYLLHGWTDDETSWLQMGNMQRITDDAIKQGIAIPMVIVMPDAGESWYVNSYDGKVPYEDMFFEELIPYIQQTYKVRTDQQYRAIAGLSMGGYGAFLYTLHHPDYFTACAPLSAAIYTEERMKESLHTTRGELFDRIYGKGNLTEHWYKNSVLHILKDWKEDTPLNVLYYIDCGDDDVLLHGNNEAHELLQQKGIKHEFRVRDGYHSWTYWRTALPSVLEFISKRFNRS</sequence>
<dbReference type="InterPro" id="IPR029058">
    <property type="entry name" value="AB_hydrolase_fold"/>
</dbReference>
<dbReference type="PANTHER" id="PTHR48098">
    <property type="entry name" value="ENTEROCHELIN ESTERASE-RELATED"/>
    <property type="match status" value="1"/>
</dbReference>
<dbReference type="EMBL" id="CP146284">
    <property type="protein sequence ID" value="WWV65109.1"/>
    <property type="molecule type" value="Genomic_DNA"/>
</dbReference>
<reference evidence="1 2" key="1">
    <citation type="submission" date="2024-02" db="EMBL/GenBank/DDBJ databases">
        <title>Whole genome sequencing of Parabacteroides sp. AD58.</title>
        <authorList>
            <person name="Chaplin A.V."/>
            <person name="Pikina A.P."/>
            <person name="Sokolova S.R."/>
            <person name="Korostin D.O."/>
            <person name="Efimov B.A."/>
        </authorList>
    </citation>
    <scope>NUCLEOTIDE SEQUENCE [LARGE SCALE GENOMIC DNA]</scope>
    <source>
        <strain evidence="1 2">AD58</strain>
    </source>
</reference>
<keyword evidence="2" id="KW-1185">Reference proteome</keyword>
<proteinExistence type="predicted"/>
<dbReference type="SUPFAM" id="SSF53474">
    <property type="entry name" value="alpha/beta-Hydrolases"/>
    <property type="match status" value="1"/>
</dbReference>
<dbReference type="InterPro" id="IPR050583">
    <property type="entry name" value="Mycobacterial_A85_antigen"/>
</dbReference>
<organism evidence="1 2">
    <name type="scientific">Parabacteroides absconsus</name>
    <dbReference type="NCBI Taxonomy" id="2951805"/>
    <lineage>
        <taxon>Bacteria</taxon>
        <taxon>Pseudomonadati</taxon>
        <taxon>Bacteroidota</taxon>
        <taxon>Bacteroidia</taxon>
        <taxon>Bacteroidales</taxon>
        <taxon>Tannerellaceae</taxon>
        <taxon>Parabacteroides</taxon>
    </lineage>
</organism>
<dbReference type="InterPro" id="IPR000801">
    <property type="entry name" value="Esterase-like"/>
</dbReference>
<evidence type="ECO:0000313" key="1">
    <source>
        <dbReference type="EMBL" id="WWV65109.1"/>
    </source>
</evidence>
<dbReference type="Proteomes" id="UP001320603">
    <property type="component" value="Chromosome"/>
</dbReference>
<dbReference type="Pfam" id="PF00756">
    <property type="entry name" value="Esterase"/>
    <property type="match status" value="1"/>
</dbReference>
<name>A0ABZ2ILN2_9BACT</name>
<dbReference type="Gene3D" id="3.40.50.1820">
    <property type="entry name" value="alpha/beta hydrolase"/>
    <property type="match status" value="1"/>
</dbReference>
<dbReference type="PANTHER" id="PTHR48098:SF1">
    <property type="entry name" value="DIACYLGLYCEROL ACYLTRANSFERASE_MYCOLYLTRANSFERASE AG85A"/>
    <property type="match status" value="1"/>
</dbReference>
<gene>
    <name evidence="1" type="ORF">NEE14_008645</name>
</gene>
<dbReference type="RefSeq" id="WP_251968360.1">
    <property type="nucleotide sequence ID" value="NZ_CP146284.1"/>
</dbReference>
<accession>A0ABZ2ILN2</accession>